<sequence length="262" mass="29077">MATATYSLRITERFLASLSRRRILPEMETQPATVPVSARETEQDVEEEEESPERTSETGAQQQLRDKIQATTNRVNASQVLDGEFADPLMEDEERGEMATLAQQKHGPCTISKDLLQLERASSSLVLGRVKSFLPVLDEANRNLFSDIQERGAEQFDIEVVNVGDDKPYIQMDLALGFADLYTPEAVAAAELAANGQLQQREIPIGLAENSSESESDSDSDSDEEQETLENALSTRDFRTSSATVEMTSNDRVSKRSKIQPM</sequence>
<evidence type="ECO:0000313" key="3">
    <source>
        <dbReference type="Proteomes" id="UP001497522"/>
    </source>
</evidence>
<dbReference type="InterPro" id="IPR027921">
    <property type="entry name" value="NOPCHAP1"/>
</dbReference>
<gene>
    <name evidence="2" type="ORF">CSSPJE1EN2_LOCUS568</name>
</gene>
<feature type="region of interest" description="Disordered" evidence="1">
    <location>
        <begin position="207"/>
        <end position="262"/>
    </location>
</feature>
<keyword evidence="3" id="KW-1185">Reference proteome</keyword>
<feature type="compositionally biased region" description="Polar residues" evidence="1">
    <location>
        <begin position="229"/>
        <end position="251"/>
    </location>
</feature>
<dbReference type="Proteomes" id="UP001497522">
    <property type="component" value="Chromosome 1"/>
</dbReference>
<organism evidence="2 3">
    <name type="scientific">Sphagnum jensenii</name>
    <dbReference type="NCBI Taxonomy" id="128206"/>
    <lineage>
        <taxon>Eukaryota</taxon>
        <taxon>Viridiplantae</taxon>
        <taxon>Streptophyta</taxon>
        <taxon>Embryophyta</taxon>
        <taxon>Bryophyta</taxon>
        <taxon>Sphagnophytina</taxon>
        <taxon>Sphagnopsida</taxon>
        <taxon>Sphagnales</taxon>
        <taxon>Sphagnaceae</taxon>
        <taxon>Sphagnum</taxon>
    </lineage>
</organism>
<accession>A0ABP1A4B8</accession>
<name>A0ABP1A4B8_9BRYO</name>
<dbReference type="EMBL" id="OZ023702">
    <property type="protein sequence ID" value="CAK9857573.1"/>
    <property type="molecule type" value="Genomic_DNA"/>
</dbReference>
<evidence type="ECO:0000313" key="2">
    <source>
        <dbReference type="EMBL" id="CAK9857573.1"/>
    </source>
</evidence>
<dbReference type="PANTHER" id="PTHR28674:SF1">
    <property type="entry name" value="NOP PROTEIN CHAPERONE 1"/>
    <property type="match status" value="1"/>
</dbReference>
<dbReference type="Pfam" id="PF15370">
    <property type="entry name" value="NOPCHAP1"/>
    <property type="match status" value="1"/>
</dbReference>
<feature type="region of interest" description="Disordered" evidence="1">
    <location>
        <begin position="24"/>
        <end position="65"/>
    </location>
</feature>
<feature type="compositionally biased region" description="Acidic residues" evidence="1">
    <location>
        <begin position="212"/>
        <end position="228"/>
    </location>
</feature>
<reference evidence="2 3" key="1">
    <citation type="submission" date="2024-03" db="EMBL/GenBank/DDBJ databases">
        <authorList>
            <consortium name="ELIXIR-Norway"/>
            <consortium name="Elixir Norway"/>
        </authorList>
    </citation>
    <scope>NUCLEOTIDE SEQUENCE [LARGE SCALE GENOMIC DNA]</scope>
</reference>
<dbReference type="PANTHER" id="PTHR28674">
    <property type="entry name" value="SIMILAR TO DNA SEGMENT, CHR 10, WAYNE STATE UNIVERSITY 102,-EXPRESSED"/>
    <property type="match status" value="1"/>
</dbReference>
<proteinExistence type="predicted"/>
<protein>
    <submittedName>
        <fullName evidence="2">Uncharacterized protein</fullName>
    </submittedName>
</protein>
<evidence type="ECO:0000256" key="1">
    <source>
        <dbReference type="SAM" id="MobiDB-lite"/>
    </source>
</evidence>